<protein>
    <recommendedName>
        <fullName evidence="3">nitrite reductase (cytochrome; ammonia-forming)</fullName>
        <ecNumber evidence="3">1.7.2.2</ecNumber>
    </recommendedName>
</protein>
<dbReference type="AlphaFoldDB" id="A0A840QTC9"/>
<evidence type="ECO:0000256" key="12">
    <source>
        <dbReference type="SAM" id="SignalP"/>
    </source>
</evidence>
<dbReference type="Proteomes" id="UP000551878">
    <property type="component" value="Unassembled WGS sequence"/>
</dbReference>
<keyword evidence="14" id="KW-1185">Reference proteome</keyword>
<keyword evidence="4" id="KW-0349">Heme</keyword>
<evidence type="ECO:0000256" key="2">
    <source>
        <dbReference type="ARBA" id="ARBA00009288"/>
    </source>
</evidence>
<sequence length="484" mass="55298">MNPLRKTIYLSLKVFVIILFTTACSSSNTEEVTDLTTDLSPDEIVNTAFAEEFPDQYESYMRNVYDEDYEHVSKLTEEVEPQLPILFHGYGFSIEYNKPRGHAHAVEDVMSIDRINEDSVGSCMTCKSTAVPALLDEMGEDYWSASFLDEVAPRTIELGEGGESEELSEYGHISIGCSDCHDPETMDLRITRPSFTNAMDRYGVDVSEANKNEMRSYACGQCHTNYYFDPETQKVTFPWDEGLRVEDMWEYYETTAQEEHDFEGEWEHSISGTTIVKAQHPEFEMWSYGPHGEAGVSCADCHMPYERGADKKKTTSHHWTSPLENVEQSCLSCHGDKSEDELLDRVDNIQERHLEALEESQDLSVKAHYYVNRMITSGADEEAIEEAQQHVREGQWFWDIVAAENSDGFHNPHGSMDSIRMSTDASNKALKVANRELSKLGEDLDELDRQIEETVQEVYDEEDPGKKHEHAVNEYFPNVLELEN</sequence>
<dbReference type="GO" id="GO:0042279">
    <property type="term" value="F:nitrite reductase (cytochrome, ammonia-forming) activity"/>
    <property type="evidence" value="ECO:0007669"/>
    <property type="project" value="UniProtKB-EC"/>
</dbReference>
<evidence type="ECO:0000256" key="6">
    <source>
        <dbReference type="ARBA" id="ARBA00022729"/>
    </source>
</evidence>
<feature type="coiled-coil region" evidence="11">
    <location>
        <begin position="430"/>
        <end position="457"/>
    </location>
</feature>
<dbReference type="Gene3D" id="1.20.140.10">
    <property type="entry name" value="Butyryl-CoA Dehydrogenase, subunit A, domain 3"/>
    <property type="match status" value="1"/>
</dbReference>
<evidence type="ECO:0000256" key="3">
    <source>
        <dbReference type="ARBA" id="ARBA00011887"/>
    </source>
</evidence>
<keyword evidence="6 12" id="KW-0732">Signal</keyword>
<keyword evidence="8 13" id="KW-0560">Oxidoreductase</keyword>
<organism evidence="13 14">
    <name type="scientific">Texcoconibacillus texcoconensis</name>
    <dbReference type="NCBI Taxonomy" id="1095777"/>
    <lineage>
        <taxon>Bacteria</taxon>
        <taxon>Bacillati</taxon>
        <taxon>Bacillota</taxon>
        <taxon>Bacilli</taxon>
        <taxon>Bacillales</taxon>
        <taxon>Bacillaceae</taxon>
        <taxon>Texcoconibacillus</taxon>
    </lineage>
</organism>
<dbReference type="GO" id="GO:0020037">
    <property type="term" value="F:heme binding"/>
    <property type="evidence" value="ECO:0007669"/>
    <property type="project" value="TreeGrafter"/>
</dbReference>
<dbReference type="GO" id="GO:0030288">
    <property type="term" value="C:outer membrane-bounded periplasmic space"/>
    <property type="evidence" value="ECO:0007669"/>
    <property type="project" value="TreeGrafter"/>
</dbReference>
<dbReference type="RefSeq" id="WP_184665202.1">
    <property type="nucleotide sequence ID" value="NZ_JACHHB010000017.1"/>
</dbReference>
<dbReference type="GO" id="GO:0019645">
    <property type="term" value="P:anaerobic electron transport chain"/>
    <property type="evidence" value="ECO:0007669"/>
    <property type="project" value="TreeGrafter"/>
</dbReference>
<dbReference type="Pfam" id="PF02335">
    <property type="entry name" value="Cytochrom_C552"/>
    <property type="match status" value="1"/>
</dbReference>
<dbReference type="PANTHER" id="PTHR30633">
    <property type="entry name" value="CYTOCHROME C-552 RESPIRATORY NITRITE REDUCTASE"/>
    <property type="match status" value="1"/>
</dbReference>
<dbReference type="EMBL" id="JACHHB010000017">
    <property type="protein sequence ID" value="MBB5174796.1"/>
    <property type="molecule type" value="Genomic_DNA"/>
</dbReference>
<dbReference type="InterPro" id="IPR003321">
    <property type="entry name" value="Cyt_c552"/>
</dbReference>
<keyword evidence="9" id="KW-0408">Iron</keyword>
<evidence type="ECO:0000256" key="11">
    <source>
        <dbReference type="SAM" id="Coils"/>
    </source>
</evidence>
<dbReference type="PROSITE" id="PS51257">
    <property type="entry name" value="PROKAR_LIPOPROTEIN"/>
    <property type="match status" value="1"/>
</dbReference>
<dbReference type="GO" id="GO:0046872">
    <property type="term" value="F:metal ion binding"/>
    <property type="evidence" value="ECO:0007669"/>
    <property type="project" value="UniProtKB-KW"/>
</dbReference>
<dbReference type="CDD" id="cd00548">
    <property type="entry name" value="NrfA-like"/>
    <property type="match status" value="1"/>
</dbReference>
<comment type="catalytic activity">
    <reaction evidence="10">
        <text>6 Fe(III)-[cytochrome c] + NH4(+) + 2 H2O = 6 Fe(II)-[cytochrome c] + nitrite + 8 H(+)</text>
        <dbReference type="Rhea" id="RHEA:13089"/>
        <dbReference type="Rhea" id="RHEA-COMP:10350"/>
        <dbReference type="Rhea" id="RHEA-COMP:14399"/>
        <dbReference type="ChEBI" id="CHEBI:15377"/>
        <dbReference type="ChEBI" id="CHEBI:15378"/>
        <dbReference type="ChEBI" id="CHEBI:16301"/>
        <dbReference type="ChEBI" id="CHEBI:28938"/>
        <dbReference type="ChEBI" id="CHEBI:29033"/>
        <dbReference type="ChEBI" id="CHEBI:29034"/>
        <dbReference type="EC" id="1.7.2.2"/>
    </reaction>
</comment>
<proteinExistence type="inferred from homology"/>
<dbReference type="SUPFAM" id="SSF48695">
    <property type="entry name" value="Multiheme cytochromes"/>
    <property type="match status" value="1"/>
</dbReference>
<dbReference type="Gene3D" id="1.10.1130.10">
    <property type="entry name" value="Flavocytochrome C3, Chain A"/>
    <property type="match status" value="1"/>
</dbReference>
<name>A0A840QTC9_9BACI</name>
<comment type="similarity">
    <text evidence="2">Belongs to the cytochrome c-552 family.</text>
</comment>
<feature type="chain" id="PRO_5032284498" description="nitrite reductase (cytochrome; ammonia-forming)" evidence="12">
    <location>
        <begin position="26"/>
        <end position="484"/>
    </location>
</feature>
<evidence type="ECO:0000256" key="10">
    <source>
        <dbReference type="ARBA" id="ARBA00049131"/>
    </source>
</evidence>
<evidence type="ECO:0000256" key="7">
    <source>
        <dbReference type="ARBA" id="ARBA00022837"/>
    </source>
</evidence>
<evidence type="ECO:0000313" key="14">
    <source>
        <dbReference type="Proteomes" id="UP000551878"/>
    </source>
</evidence>
<evidence type="ECO:0000256" key="1">
    <source>
        <dbReference type="ARBA" id="ARBA00004196"/>
    </source>
</evidence>
<evidence type="ECO:0000256" key="4">
    <source>
        <dbReference type="ARBA" id="ARBA00022617"/>
    </source>
</evidence>
<evidence type="ECO:0000256" key="5">
    <source>
        <dbReference type="ARBA" id="ARBA00022723"/>
    </source>
</evidence>
<keyword evidence="7" id="KW-0106">Calcium</keyword>
<comment type="caution">
    <text evidence="13">The sequence shown here is derived from an EMBL/GenBank/DDBJ whole genome shotgun (WGS) entry which is preliminary data.</text>
</comment>
<reference evidence="13 14" key="1">
    <citation type="submission" date="2020-08" db="EMBL/GenBank/DDBJ databases">
        <title>Genomic Encyclopedia of Type Strains, Phase IV (KMG-IV): sequencing the most valuable type-strain genomes for metagenomic binning, comparative biology and taxonomic classification.</title>
        <authorList>
            <person name="Goeker M."/>
        </authorList>
    </citation>
    <scope>NUCLEOTIDE SEQUENCE [LARGE SCALE GENOMIC DNA]</scope>
    <source>
        <strain evidence="13 14">DSM 24696</strain>
    </source>
</reference>
<evidence type="ECO:0000256" key="8">
    <source>
        <dbReference type="ARBA" id="ARBA00023002"/>
    </source>
</evidence>
<feature type="signal peptide" evidence="12">
    <location>
        <begin position="1"/>
        <end position="25"/>
    </location>
</feature>
<keyword evidence="5" id="KW-0479">Metal-binding</keyword>
<evidence type="ECO:0000313" key="13">
    <source>
        <dbReference type="EMBL" id="MBB5174796.1"/>
    </source>
</evidence>
<dbReference type="PANTHER" id="PTHR30633:SF0">
    <property type="entry name" value="CYTOCHROME C-552"/>
    <property type="match status" value="1"/>
</dbReference>
<dbReference type="PIRSF" id="PIRSF000243">
    <property type="entry name" value="Cyt_c552"/>
    <property type="match status" value="1"/>
</dbReference>
<comment type="subcellular location">
    <subcellularLocation>
        <location evidence="1">Cell envelope</location>
    </subcellularLocation>
</comment>
<dbReference type="InterPro" id="IPR036280">
    <property type="entry name" value="Multihaem_cyt_sf"/>
</dbReference>
<keyword evidence="11" id="KW-0175">Coiled coil</keyword>
<evidence type="ECO:0000256" key="9">
    <source>
        <dbReference type="ARBA" id="ARBA00023004"/>
    </source>
</evidence>
<gene>
    <name evidence="13" type="ORF">HNQ41_003019</name>
</gene>
<dbReference type="EC" id="1.7.2.2" evidence="3"/>
<accession>A0A840QTC9</accession>